<reference evidence="1" key="1">
    <citation type="journal article" date="2012" name="Science">
        <title>Fermentation, hydrogen, and sulfur metabolism in multiple uncultivated bacterial phyla.</title>
        <authorList>
            <person name="Wrighton K.C."/>
            <person name="Thomas B.C."/>
            <person name="Sharon I."/>
            <person name="Miller C.S."/>
            <person name="Castelle C.J."/>
            <person name="VerBerkmoes N.C."/>
            <person name="Wilkins M.J."/>
            <person name="Hettich R.L."/>
            <person name="Lipton M.S."/>
            <person name="Williams K.H."/>
            <person name="Long P.E."/>
            <person name="Banfield J.F."/>
        </authorList>
    </citation>
    <scope>NUCLEOTIDE SEQUENCE [LARGE SCALE GENOMIC DNA]</scope>
</reference>
<organism evidence="1">
    <name type="scientific">uncultured bacterium</name>
    <name type="common">gcode 4</name>
    <dbReference type="NCBI Taxonomy" id="1234023"/>
    <lineage>
        <taxon>Bacteria</taxon>
        <taxon>environmental samples</taxon>
    </lineage>
</organism>
<evidence type="ECO:0000313" key="1">
    <source>
        <dbReference type="EMBL" id="EKD44154.1"/>
    </source>
</evidence>
<name>K2A2H3_9BACT</name>
<dbReference type="AlphaFoldDB" id="K2A2H3"/>
<gene>
    <name evidence="1" type="ORF">ACD_71C00222G0013</name>
</gene>
<accession>K2A2H3</accession>
<proteinExistence type="predicted"/>
<protein>
    <submittedName>
        <fullName evidence="1">Uncharacterized protein</fullName>
    </submittedName>
</protein>
<dbReference type="EMBL" id="AMFJ01028953">
    <property type="protein sequence ID" value="EKD44154.1"/>
    <property type="molecule type" value="Genomic_DNA"/>
</dbReference>
<sequence>MLEPTKKDTIHIGELASDSENPEKIELIFRFVFQEKPTYEEIKSHTPNIYPVFALQSQQKNPPEGEFLENLWWQPGTWKTHTLTEMFDRWVELFLMTRRKVDY</sequence>
<comment type="caution">
    <text evidence="1">The sequence shown here is derived from an EMBL/GenBank/DDBJ whole genome shotgun (WGS) entry which is preliminary data.</text>
</comment>